<gene>
    <name evidence="1" type="ORF">MRB53_014038</name>
</gene>
<organism evidence="1 2">
    <name type="scientific">Persea americana</name>
    <name type="common">Avocado</name>
    <dbReference type="NCBI Taxonomy" id="3435"/>
    <lineage>
        <taxon>Eukaryota</taxon>
        <taxon>Viridiplantae</taxon>
        <taxon>Streptophyta</taxon>
        <taxon>Embryophyta</taxon>
        <taxon>Tracheophyta</taxon>
        <taxon>Spermatophyta</taxon>
        <taxon>Magnoliopsida</taxon>
        <taxon>Magnoliidae</taxon>
        <taxon>Laurales</taxon>
        <taxon>Lauraceae</taxon>
        <taxon>Persea</taxon>
    </lineage>
</organism>
<evidence type="ECO:0000313" key="2">
    <source>
        <dbReference type="Proteomes" id="UP001234297"/>
    </source>
</evidence>
<name>A0ACC2KA73_PERAE</name>
<dbReference type="EMBL" id="CM056812">
    <property type="protein sequence ID" value="KAJ8617852.1"/>
    <property type="molecule type" value="Genomic_DNA"/>
</dbReference>
<keyword evidence="2" id="KW-1185">Reference proteome</keyword>
<reference evidence="1 2" key="1">
    <citation type="journal article" date="2022" name="Hortic Res">
        <title>A haplotype resolved chromosomal level avocado genome allows analysis of novel avocado genes.</title>
        <authorList>
            <person name="Nath O."/>
            <person name="Fletcher S.J."/>
            <person name="Hayward A."/>
            <person name="Shaw L.M."/>
            <person name="Masouleh A.K."/>
            <person name="Furtado A."/>
            <person name="Henry R.J."/>
            <person name="Mitter N."/>
        </authorList>
    </citation>
    <scope>NUCLEOTIDE SEQUENCE [LARGE SCALE GENOMIC DNA]</scope>
    <source>
        <strain evidence="2">cv. Hass</strain>
    </source>
</reference>
<comment type="caution">
    <text evidence="1">The sequence shown here is derived from an EMBL/GenBank/DDBJ whole genome shotgun (WGS) entry which is preliminary data.</text>
</comment>
<evidence type="ECO:0000313" key="1">
    <source>
        <dbReference type="EMBL" id="KAJ8617852.1"/>
    </source>
</evidence>
<sequence>MKVGINLRTKQTQVLKSWKTRDDPVPGNLEFGIDVDGLKQFFIYRRSIPHVRAVFWNGSAYDDTSRWFWGSIEVNYSVADSETEVYFTISHSSFAIHTLVMTPEGFLAELRYVRGNESSTLEIISGIGELYEECSYPGGCGEYSTCNVNSRPVCKCLPGFEKAGIVCMRKTALKCGREDGVLVLKRVEMSEPGTFYGAQDEGECRERCLSSSCDCRAYAFTNESRCAIWEDDLKDIREEEHTQEESAVQDIVKIPVAASDLNIWWRCRELPTRCRKKKKISRAI</sequence>
<proteinExistence type="predicted"/>
<accession>A0ACC2KA73</accession>
<dbReference type="Proteomes" id="UP001234297">
    <property type="component" value="Chromosome 4"/>
</dbReference>
<protein>
    <submittedName>
        <fullName evidence="1">Uncharacterized protein</fullName>
    </submittedName>
</protein>